<comment type="similarity">
    <text evidence="1">Belongs to the MCM family.</text>
</comment>
<dbReference type="Gene3D" id="2.40.50.140">
    <property type="entry name" value="Nucleic acid-binding proteins"/>
    <property type="match status" value="1"/>
</dbReference>
<dbReference type="Pfam" id="PF23669">
    <property type="entry name" value="WHD_MCM2"/>
    <property type="match status" value="1"/>
</dbReference>
<dbReference type="PRINTS" id="PR01657">
    <property type="entry name" value="MCMFAMILY"/>
</dbReference>
<dbReference type="PANTHER" id="PTHR11630">
    <property type="entry name" value="DNA REPLICATION LICENSING FACTOR MCM FAMILY MEMBER"/>
    <property type="match status" value="1"/>
</dbReference>
<evidence type="ECO:0000256" key="2">
    <source>
        <dbReference type="ARBA" id="ARBA00012551"/>
    </source>
</evidence>
<comment type="caution">
    <text evidence="13">The sequence shown here is derived from an EMBL/GenBank/DDBJ whole genome shotgun (WGS) entry which is preliminary data.</text>
</comment>
<protein>
    <recommendedName>
        <fullName evidence="3">DNA replication licensing factor MCM2</fullName>
        <ecNumber evidence="2">3.6.4.12</ecNumber>
    </recommendedName>
</protein>
<dbReference type="EC" id="3.6.4.12" evidence="2"/>
<evidence type="ECO:0000259" key="12">
    <source>
        <dbReference type="PROSITE" id="PS50051"/>
    </source>
</evidence>
<dbReference type="GO" id="GO:0043138">
    <property type="term" value="F:3'-5' DNA helicase activity"/>
    <property type="evidence" value="ECO:0007669"/>
    <property type="project" value="TreeGrafter"/>
</dbReference>
<feature type="domain" description="MCM C-terminal AAA(+) ATPase" evidence="12">
    <location>
        <begin position="504"/>
        <end position="710"/>
    </location>
</feature>
<reference evidence="13" key="1">
    <citation type="submission" date="2020-01" db="EMBL/GenBank/DDBJ databases">
        <title>Development of genomics and gene disruption for Polysphondylium violaceum indicates a role for the polyketide synthase stlB in stalk morphogenesis.</title>
        <authorList>
            <person name="Narita B."/>
            <person name="Kawabe Y."/>
            <person name="Kin K."/>
            <person name="Saito T."/>
            <person name="Gibbs R."/>
            <person name="Kuspa A."/>
            <person name="Muzny D."/>
            <person name="Queller D."/>
            <person name="Richards S."/>
            <person name="Strassman J."/>
            <person name="Sucgang R."/>
            <person name="Worley K."/>
            <person name="Schaap P."/>
        </authorList>
    </citation>
    <scope>NUCLEOTIDE SEQUENCE</scope>
    <source>
        <strain evidence="13">QSvi11</strain>
    </source>
</reference>
<dbReference type="InterPro" id="IPR059098">
    <property type="entry name" value="WHD_MCM2"/>
</dbReference>
<feature type="compositionally biased region" description="Acidic residues" evidence="11">
    <location>
        <begin position="8"/>
        <end position="21"/>
    </location>
</feature>
<feature type="compositionally biased region" description="Acidic residues" evidence="11">
    <location>
        <begin position="55"/>
        <end position="71"/>
    </location>
</feature>
<dbReference type="GO" id="GO:1902975">
    <property type="term" value="P:mitotic DNA replication initiation"/>
    <property type="evidence" value="ECO:0007669"/>
    <property type="project" value="TreeGrafter"/>
</dbReference>
<dbReference type="InterPro" id="IPR012340">
    <property type="entry name" value="NA-bd_OB-fold"/>
</dbReference>
<keyword evidence="14" id="KW-1185">Reference proteome</keyword>
<sequence length="924" mass="106203">MDGIKEDEIIDEFEDDNDDLSSAEEVYDLFEEEENIVASDEGEGDDLLDERLLNEDENEDPEEELNYYEAEGLDDERKFKAIDINERKKVDQLLGKRDRDHYNTLSQSKRNNYRIPSAISAGELDDLVDDSDYDNELDDDYIDKKKNKKIKEEKEKKDKKILIKQEKEQIKFKQPDIHKEPLNIYSNIQEDQDPSSSSDEDEKAISLENPIGSYREFICQSNVREKIKKQFKKFLMEFKDKRGNEVYKTAIQQMCASNLSTLHINFTDCQAFTDFHVYIAKAPKEMFEILDEVALKVVLMYYPNYRNITEIIHVRITHFPYCNSLRDMRQHDLNTLIKVEGVVTRRSSVYPQMKTVKYDCSKCKTVLGPYNQDGNKNIVIGMCPQCQSKGPFIVNSDQTIYRDYQKITLQESPGTVPPGRLPRTKDIIIIEDLIDTIRPGEEIEVTGIYKHNYDFTLNHQHGFPVFATIIEANYINKKEDLLSSFILSEEDEKEIRRLSKKPNISQMIIQSIAPSIHGHENIKTAIALALFGGSAKNVKDKHQIRGDINVLLIGDPGTAKSQFLKYVEKTAHRAVYTTGQGASAVGLTAAVRMDPLTREWTLEGGALVLADKGVCMIDEFDKMNEKDRTSIHEAMEQQSISISKAGIVTTLTARCSVIAAANPKNGRYDSGLTLLQNVHLTEPILSRFDITCVVRDVIDPIADAQLAKFVVQNHVKSHPKNVNSGDSNYQLHATERSPIPQELLRKYILYSKRTKPNINDIDLDKISQLYSELRRESRDKGFAMTVRHVESIVRMAEAHARMHLRESVNDEDVNLSIRTMLDSFINAQKHSVTSNLRKGFSKYISYRKDINQLLFFNLQSIFRETSKFYIVKYGKVPDVLEISKEDFEARAHELGVKDITKFYQSDFFKNFTLSEDKKLIINKI</sequence>
<keyword evidence="4" id="KW-0235">DNA replication</keyword>
<evidence type="ECO:0000256" key="3">
    <source>
        <dbReference type="ARBA" id="ARBA00018925"/>
    </source>
</evidence>
<dbReference type="InterPro" id="IPR033762">
    <property type="entry name" value="MCM_OB"/>
</dbReference>
<keyword evidence="9" id="KW-0238">DNA-binding</keyword>
<dbReference type="AlphaFoldDB" id="A0A8J4V3L8"/>
<evidence type="ECO:0000313" key="14">
    <source>
        <dbReference type="Proteomes" id="UP000695562"/>
    </source>
</evidence>
<evidence type="ECO:0000256" key="6">
    <source>
        <dbReference type="ARBA" id="ARBA00022801"/>
    </source>
</evidence>
<evidence type="ECO:0000256" key="11">
    <source>
        <dbReference type="SAM" id="MobiDB-lite"/>
    </source>
</evidence>
<keyword evidence="6" id="KW-0378">Hydrolase</keyword>
<keyword evidence="5" id="KW-0547">Nucleotide-binding</keyword>
<dbReference type="InterPro" id="IPR027417">
    <property type="entry name" value="P-loop_NTPase"/>
</dbReference>
<evidence type="ECO:0000256" key="7">
    <source>
        <dbReference type="ARBA" id="ARBA00022806"/>
    </source>
</evidence>
<dbReference type="GO" id="GO:0005524">
    <property type="term" value="F:ATP binding"/>
    <property type="evidence" value="ECO:0007669"/>
    <property type="project" value="UniProtKB-KW"/>
</dbReference>
<dbReference type="InterPro" id="IPR031327">
    <property type="entry name" value="MCM"/>
</dbReference>
<evidence type="ECO:0000256" key="5">
    <source>
        <dbReference type="ARBA" id="ARBA00022741"/>
    </source>
</evidence>
<dbReference type="PRINTS" id="PR01658">
    <property type="entry name" value="MCMPROTEIN2"/>
</dbReference>
<dbReference type="GO" id="GO:0017116">
    <property type="term" value="F:single-stranded DNA helicase activity"/>
    <property type="evidence" value="ECO:0007669"/>
    <property type="project" value="TreeGrafter"/>
</dbReference>
<dbReference type="Gene3D" id="3.30.1640.10">
    <property type="entry name" value="mini-chromosome maintenance (MCM) complex, chain A, domain 1"/>
    <property type="match status" value="1"/>
</dbReference>
<dbReference type="Proteomes" id="UP000695562">
    <property type="component" value="Unassembled WGS sequence"/>
</dbReference>
<dbReference type="InterPro" id="IPR027925">
    <property type="entry name" value="MCM_N"/>
</dbReference>
<dbReference type="InterPro" id="IPR008045">
    <property type="entry name" value="MCM2"/>
</dbReference>
<evidence type="ECO:0000313" key="13">
    <source>
        <dbReference type="EMBL" id="KAF2069914.1"/>
    </source>
</evidence>
<evidence type="ECO:0000256" key="1">
    <source>
        <dbReference type="ARBA" id="ARBA00008010"/>
    </source>
</evidence>
<accession>A0A8J4V3L8</accession>
<dbReference type="EMBL" id="AJWJ01000574">
    <property type="protein sequence ID" value="KAF2069914.1"/>
    <property type="molecule type" value="Genomic_DNA"/>
</dbReference>
<evidence type="ECO:0000256" key="10">
    <source>
        <dbReference type="ARBA" id="ARBA00023306"/>
    </source>
</evidence>
<evidence type="ECO:0000256" key="8">
    <source>
        <dbReference type="ARBA" id="ARBA00022840"/>
    </source>
</evidence>
<dbReference type="GO" id="GO:0005634">
    <property type="term" value="C:nucleus"/>
    <property type="evidence" value="ECO:0007669"/>
    <property type="project" value="InterPro"/>
</dbReference>
<dbReference type="GO" id="GO:0003697">
    <property type="term" value="F:single-stranded DNA binding"/>
    <property type="evidence" value="ECO:0007669"/>
    <property type="project" value="TreeGrafter"/>
</dbReference>
<evidence type="ECO:0000256" key="4">
    <source>
        <dbReference type="ARBA" id="ARBA00022705"/>
    </source>
</evidence>
<dbReference type="PANTHER" id="PTHR11630:SF44">
    <property type="entry name" value="DNA REPLICATION LICENSING FACTOR MCM2"/>
    <property type="match status" value="1"/>
</dbReference>
<dbReference type="Gene3D" id="3.40.50.300">
    <property type="entry name" value="P-loop containing nucleotide triphosphate hydrolases"/>
    <property type="match status" value="1"/>
</dbReference>
<feature type="region of interest" description="Disordered" evidence="11">
    <location>
        <begin position="1"/>
        <end position="21"/>
    </location>
</feature>
<name>A0A8J4V3L8_9MYCE</name>
<keyword evidence="7" id="KW-0347">Helicase</keyword>
<dbReference type="FunFam" id="3.40.50.300:FF:000138">
    <property type="entry name" value="DNA helicase"/>
    <property type="match status" value="1"/>
</dbReference>
<evidence type="ECO:0000256" key="9">
    <source>
        <dbReference type="ARBA" id="ARBA00023125"/>
    </source>
</evidence>
<feature type="compositionally biased region" description="Acidic residues" evidence="11">
    <location>
        <begin position="34"/>
        <end position="48"/>
    </location>
</feature>
<keyword evidence="10" id="KW-0131">Cell cycle</keyword>
<dbReference type="SMART" id="SM00350">
    <property type="entry name" value="MCM"/>
    <property type="match status" value="1"/>
</dbReference>
<keyword evidence="8" id="KW-0067">ATP-binding</keyword>
<feature type="region of interest" description="Disordered" evidence="11">
    <location>
        <begin position="34"/>
        <end position="71"/>
    </location>
</feature>
<dbReference type="OrthoDB" id="844at2759"/>
<dbReference type="Pfam" id="PF00493">
    <property type="entry name" value="MCM"/>
    <property type="match status" value="1"/>
</dbReference>
<dbReference type="Pfam" id="PF17207">
    <property type="entry name" value="MCM_OB"/>
    <property type="match status" value="1"/>
</dbReference>
<dbReference type="SUPFAM" id="SSF52540">
    <property type="entry name" value="P-loop containing nucleoside triphosphate hydrolases"/>
    <property type="match status" value="1"/>
</dbReference>
<gene>
    <name evidence="13" type="ORF">CYY_008766</name>
</gene>
<proteinExistence type="inferred from homology"/>
<dbReference type="GO" id="GO:0000727">
    <property type="term" value="P:double-strand break repair via break-induced replication"/>
    <property type="evidence" value="ECO:0007669"/>
    <property type="project" value="TreeGrafter"/>
</dbReference>
<dbReference type="InterPro" id="IPR041562">
    <property type="entry name" value="MCM_lid"/>
</dbReference>
<dbReference type="Gene3D" id="2.20.28.10">
    <property type="match status" value="1"/>
</dbReference>
<dbReference type="PROSITE" id="PS50051">
    <property type="entry name" value="MCM_2"/>
    <property type="match status" value="1"/>
</dbReference>
<dbReference type="GO" id="GO:0016787">
    <property type="term" value="F:hydrolase activity"/>
    <property type="evidence" value="ECO:0007669"/>
    <property type="project" value="UniProtKB-KW"/>
</dbReference>
<dbReference type="Pfam" id="PF17855">
    <property type="entry name" value="MCM_lid"/>
    <property type="match status" value="1"/>
</dbReference>
<dbReference type="InterPro" id="IPR001208">
    <property type="entry name" value="MCM_dom"/>
</dbReference>
<dbReference type="GO" id="GO:0042555">
    <property type="term" value="C:MCM complex"/>
    <property type="evidence" value="ECO:0007669"/>
    <property type="project" value="InterPro"/>
</dbReference>
<organism evidence="13 14">
    <name type="scientific">Polysphondylium violaceum</name>
    <dbReference type="NCBI Taxonomy" id="133409"/>
    <lineage>
        <taxon>Eukaryota</taxon>
        <taxon>Amoebozoa</taxon>
        <taxon>Evosea</taxon>
        <taxon>Eumycetozoa</taxon>
        <taxon>Dictyostelia</taxon>
        <taxon>Dictyosteliales</taxon>
        <taxon>Dictyosteliaceae</taxon>
        <taxon>Polysphondylium</taxon>
    </lineage>
</organism>
<feature type="region of interest" description="Disordered" evidence="11">
    <location>
        <begin position="101"/>
        <end position="122"/>
    </location>
</feature>
<dbReference type="SUPFAM" id="SSF50249">
    <property type="entry name" value="Nucleic acid-binding proteins"/>
    <property type="match status" value="1"/>
</dbReference>
<dbReference type="Pfam" id="PF14551">
    <property type="entry name" value="MCM_N"/>
    <property type="match status" value="1"/>
</dbReference>